<dbReference type="Gene3D" id="1.10.443.10">
    <property type="entry name" value="Intergrase catalytic core"/>
    <property type="match status" value="1"/>
</dbReference>
<name>A0A7W6PBN3_9HYPH</name>
<dbReference type="Gene3D" id="1.10.150.130">
    <property type="match status" value="1"/>
</dbReference>
<dbReference type="InterPro" id="IPR052925">
    <property type="entry name" value="Phage_Integrase-like_Recomb"/>
</dbReference>
<dbReference type="GO" id="GO:0006310">
    <property type="term" value="P:DNA recombination"/>
    <property type="evidence" value="ECO:0007669"/>
    <property type="project" value="UniProtKB-KW"/>
</dbReference>
<sequence>MPENDADPHASPSPDTSAAYELQPSEASGTLSGHLAPLVERARTYVEASSAANTRRAYGADWAHFASWCRRKGLAPLPPDPRTVGLYITALAAGEAAPGAKPNAVSTIERRLSAICWNYKQRGLTLERRDRHIATVLAGIRNRHAAPPRQKEAILPEELIAMVETLDRATLRGLRDRAMLLIGFAGGLRRSEIVALDCGRDQTEDGSGWIAIFDKGLLVTLRGKTGWREVEIGRGSSDLTCPVHAVETWLKLGRIGHGPLFRRVTGKGKAVGAERLKDQEIARLIKKTVLAAGIRGELPEAERIKLFSGHSLRAGLASSAEVDERYVQKQLGHASAEMTRRYQRRRDRFRVNLTKAAGL</sequence>
<keyword evidence="2" id="KW-0233">DNA recombination</keyword>
<protein>
    <submittedName>
        <fullName evidence="5">Integrase</fullName>
    </submittedName>
</protein>
<dbReference type="CDD" id="cd00799">
    <property type="entry name" value="INT_Cre_C"/>
    <property type="match status" value="1"/>
</dbReference>
<dbReference type="Pfam" id="PF00589">
    <property type="entry name" value="Phage_integrase"/>
    <property type="match status" value="1"/>
</dbReference>
<comment type="caution">
    <text evidence="5">The sequence shown here is derived from an EMBL/GenBank/DDBJ whole genome shotgun (WGS) entry which is preliminary data.</text>
</comment>
<dbReference type="Proteomes" id="UP000530571">
    <property type="component" value="Unassembled WGS sequence"/>
</dbReference>
<keyword evidence="1" id="KW-0238">DNA-binding</keyword>
<accession>A0A7W6PBN3</accession>
<gene>
    <name evidence="5" type="ORF">GGR30_003574</name>
</gene>
<evidence type="ECO:0000313" key="6">
    <source>
        <dbReference type="Proteomes" id="UP000530571"/>
    </source>
</evidence>
<feature type="region of interest" description="Disordered" evidence="3">
    <location>
        <begin position="1"/>
        <end position="20"/>
    </location>
</feature>
<dbReference type="EMBL" id="JACIDZ010000013">
    <property type="protein sequence ID" value="MBB4123626.1"/>
    <property type="molecule type" value="Genomic_DNA"/>
</dbReference>
<evidence type="ECO:0000256" key="2">
    <source>
        <dbReference type="ARBA" id="ARBA00023172"/>
    </source>
</evidence>
<dbReference type="PANTHER" id="PTHR34605">
    <property type="entry name" value="PHAGE_INTEGRASE DOMAIN-CONTAINING PROTEIN"/>
    <property type="match status" value="1"/>
</dbReference>
<dbReference type="InterPro" id="IPR010998">
    <property type="entry name" value="Integrase_recombinase_N"/>
</dbReference>
<feature type="domain" description="Tyr recombinase" evidence="4">
    <location>
        <begin position="149"/>
        <end position="358"/>
    </location>
</feature>
<dbReference type="SUPFAM" id="SSF56349">
    <property type="entry name" value="DNA breaking-rejoining enzymes"/>
    <property type="match status" value="1"/>
</dbReference>
<evidence type="ECO:0000256" key="1">
    <source>
        <dbReference type="ARBA" id="ARBA00023125"/>
    </source>
</evidence>
<dbReference type="SUPFAM" id="SSF47823">
    <property type="entry name" value="lambda integrase-like, N-terminal domain"/>
    <property type="match status" value="1"/>
</dbReference>
<dbReference type="GO" id="GO:0015074">
    <property type="term" value="P:DNA integration"/>
    <property type="evidence" value="ECO:0007669"/>
    <property type="project" value="InterPro"/>
</dbReference>
<evidence type="ECO:0000259" key="4">
    <source>
        <dbReference type="PROSITE" id="PS51898"/>
    </source>
</evidence>
<dbReference type="PANTHER" id="PTHR34605:SF4">
    <property type="entry name" value="DNA ADENINE METHYLTRANSFERASE"/>
    <property type="match status" value="1"/>
</dbReference>
<reference evidence="5 6" key="1">
    <citation type="submission" date="2020-08" db="EMBL/GenBank/DDBJ databases">
        <title>Genomic Encyclopedia of Type Strains, Phase IV (KMG-IV): sequencing the most valuable type-strain genomes for metagenomic binning, comparative biology and taxonomic classification.</title>
        <authorList>
            <person name="Goeker M."/>
        </authorList>
    </citation>
    <scope>NUCLEOTIDE SEQUENCE [LARGE SCALE GENOMIC DNA]</scope>
    <source>
        <strain evidence="5 6">DSM 28101</strain>
    </source>
</reference>
<dbReference type="AlphaFoldDB" id="A0A7W6PBN3"/>
<dbReference type="InterPro" id="IPR011010">
    <property type="entry name" value="DNA_brk_join_enz"/>
</dbReference>
<dbReference type="InterPro" id="IPR013762">
    <property type="entry name" value="Integrase-like_cat_sf"/>
</dbReference>
<proteinExistence type="predicted"/>
<dbReference type="GO" id="GO:0003677">
    <property type="term" value="F:DNA binding"/>
    <property type="evidence" value="ECO:0007669"/>
    <property type="project" value="UniProtKB-KW"/>
</dbReference>
<keyword evidence="6" id="KW-1185">Reference proteome</keyword>
<evidence type="ECO:0000313" key="5">
    <source>
        <dbReference type="EMBL" id="MBB4123626.1"/>
    </source>
</evidence>
<evidence type="ECO:0000256" key="3">
    <source>
        <dbReference type="SAM" id="MobiDB-lite"/>
    </source>
</evidence>
<dbReference type="PROSITE" id="PS51898">
    <property type="entry name" value="TYR_RECOMBINASE"/>
    <property type="match status" value="1"/>
</dbReference>
<dbReference type="RefSeq" id="WP_183488892.1">
    <property type="nucleotide sequence ID" value="NZ_JACIDZ010000013.1"/>
</dbReference>
<dbReference type="InterPro" id="IPR002104">
    <property type="entry name" value="Integrase_catalytic"/>
</dbReference>
<organism evidence="5 6">
    <name type="scientific">Martelella radicis</name>
    <dbReference type="NCBI Taxonomy" id="1397476"/>
    <lineage>
        <taxon>Bacteria</taxon>
        <taxon>Pseudomonadati</taxon>
        <taxon>Pseudomonadota</taxon>
        <taxon>Alphaproteobacteria</taxon>
        <taxon>Hyphomicrobiales</taxon>
        <taxon>Aurantimonadaceae</taxon>
        <taxon>Martelella</taxon>
    </lineage>
</organism>